<dbReference type="InterPro" id="IPR043030">
    <property type="entry name" value="BGBP_N_sf"/>
</dbReference>
<evidence type="ECO:0000259" key="1">
    <source>
        <dbReference type="PROSITE" id="PS51969"/>
    </source>
</evidence>
<dbReference type="AlphaFoldDB" id="A0A182F2G0"/>
<feature type="domain" description="CBM39" evidence="1">
    <location>
        <begin position="479"/>
        <end position="591"/>
    </location>
</feature>
<protein>
    <recommendedName>
        <fullName evidence="1">CBM39 domain-containing protein</fullName>
    </recommendedName>
</protein>
<keyword evidence="3" id="KW-1185">Reference proteome</keyword>
<proteinExistence type="predicted"/>
<dbReference type="EnsemblMetazoa" id="AALB000642-RA">
    <property type="protein sequence ID" value="AALB000642-PA"/>
    <property type="gene ID" value="AALB000642"/>
</dbReference>
<dbReference type="Pfam" id="PF15886">
    <property type="entry name" value="CBM39"/>
    <property type="match status" value="2"/>
</dbReference>
<dbReference type="InterPro" id="IPR031756">
    <property type="entry name" value="BGBP_N"/>
</dbReference>
<dbReference type="PROSITE" id="PS51969">
    <property type="entry name" value="CBM39"/>
    <property type="match status" value="2"/>
</dbReference>
<sequence>ISTQSNDERTIHEYVGFQCRSISRQERGVVTDLRIMRKIYVFCCILAIIAGGFGKRYTGNRRGSSKAICNWLNKRLEIRHPRGLRIAQPSSPSLVSFGIEVYINREQQQMVVPCDVCINSTVATTDATTFELIHPAAIIRAKDHLRYTITNHYRGGVTRQYRCSFYVAQDRLKYETSTATSYCPTSETRTTEVTEEATKPSQNDKTLLEEILNESIGQCGEQTNMLVMADSNTVRTQRQMEQYVRKRLNSLVPGLDWGNSFKLVYKTEEGLVFELKSMIAKKKLLRLVKSIEMAKDIQDYDSITVSSEEHSVDRLAAMKFPILFGILAIVLSVSGKRWNYRSRKSCSWSNRQIEILVPQGLRVVQPFSRSIATTYGIEAYINRVPARSEICDICVNASIVDPIIHPAAIIRAGDHFQYTLSYYYDSGSIRQYKCSFRVADKMSNRKQSIVLATALTLLVLVGCLLDHTDAKRSRSKSRHRPKGVNIEIYHPKGVMVWYPYRTDLELFGIEIYINKNTAAPDTSSSSEEVVRPVCDICLNTTEVTYGKFILRSENAIIRGRDRVTYRAILKKTNSEPRISCSNEFYVSESRILLGSVTGEAIACNSATTEPRIGESDRGDASDKALRDEIKLLEDILLEVNQECNASQNQTKQLHLLTETPTRYNAAELYEFATNWLTSALPSVNWNRTMVDAFYVINGGIGIEVATMLDKLKILKMAQGLAEQPITDLDTFQSEDFTNEIDMW</sequence>
<organism evidence="2 3">
    <name type="scientific">Anopheles albimanus</name>
    <name type="common">New world malaria mosquito</name>
    <dbReference type="NCBI Taxonomy" id="7167"/>
    <lineage>
        <taxon>Eukaryota</taxon>
        <taxon>Metazoa</taxon>
        <taxon>Ecdysozoa</taxon>
        <taxon>Arthropoda</taxon>
        <taxon>Hexapoda</taxon>
        <taxon>Insecta</taxon>
        <taxon>Pterygota</taxon>
        <taxon>Neoptera</taxon>
        <taxon>Endopterygota</taxon>
        <taxon>Diptera</taxon>
        <taxon>Nematocera</taxon>
        <taxon>Culicoidea</taxon>
        <taxon>Culicidae</taxon>
        <taxon>Anophelinae</taxon>
        <taxon>Anopheles</taxon>
    </lineage>
</organism>
<evidence type="ECO:0000313" key="3">
    <source>
        <dbReference type="Proteomes" id="UP000069272"/>
    </source>
</evidence>
<reference evidence="2" key="2">
    <citation type="submission" date="2022-08" db="UniProtKB">
        <authorList>
            <consortium name="EnsemblMetazoa"/>
        </authorList>
    </citation>
    <scope>IDENTIFICATION</scope>
    <source>
        <strain evidence="2">STECLA/ALBI9_A</strain>
    </source>
</reference>
<dbReference type="VEuPathDB" id="VectorBase:AALB20_026264"/>
<dbReference type="Gene3D" id="2.60.40.2140">
    <property type="entry name" value="Beta-1,3-glucan-recognition protein, N-terminal domain"/>
    <property type="match status" value="2"/>
</dbReference>
<accession>A0A182F2G0</accession>
<feature type="domain" description="CBM39" evidence="1">
    <location>
        <begin position="69"/>
        <end position="172"/>
    </location>
</feature>
<dbReference type="VEuPathDB" id="VectorBase:AALB20_035282"/>
<reference evidence="2 3" key="1">
    <citation type="journal article" date="2017" name="G3 (Bethesda)">
        <title>The Physical Genome Mapping of Anopheles albimanus Corrected Scaffold Misassemblies and Identified Interarm Rearrangements in Genus Anopheles.</title>
        <authorList>
            <person name="Artemov G.N."/>
            <person name="Peery A.N."/>
            <person name="Jiang X."/>
            <person name="Tu Z."/>
            <person name="Stegniy V.N."/>
            <person name="Sharakhova M.V."/>
            <person name="Sharakhov I.V."/>
        </authorList>
    </citation>
    <scope>NUCLEOTIDE SEQUENCE [LARGE SCALE GENOMIC DNA]</scope>
    <source>
        <strain evidence="2 3">ALBI9_A</strain>
    </source>
</reference>
<evidence type="ECO:0000313" key="2">
    <source>
        <dbReference type="EnsemblMetazoa" id="AALB000642-PA"/>
    </source>
</evidence>
<dbReference type="GO" id="GO:0030246">
    <property type="term" value="F:carbohydrate binding"/>
    <property type="evidence" value="ECO:0007669"/>
    <property type="project" value="InterPro"/>
</dbReference>
<dbReference type="Proteomes" id="UP000069272">
    <property type="component" value="Chromosome 2L"/>
</dbReference>
<name>A0A182F2G0_ANOAL</name>
<dbReference type="VEuPathDB" id="VectorBase:AALB000642"/>